<protein>
    <submittedName>
        <fullName evidence="1">Uncharacterized protein</fullName>
    </submittedName>
</protein>
<sequence length="112" mass="13304">MSKTSESARRNLTLDNIQKEYILTNLEEEKRISCYRLAIIAKKINKSFSEIVQVINHMEIEVINCQDIVFKNIDFNNRHNNRLKPNYKGEHLSSDCALLWDEFVKIKNEEKF</sequence>
<evidence type="ECO:0000313" key="1">
    <source>
        <dbReference type="EMBL" id="RXJ66327.1"/>
    </source>
</evidence>
<comment type="caution">
    <text evidence="1">The sequence shown here is derived from an EMBL/GenBank/DDBJ whole genome shotgun (WGS) entry which is preliminary data.</text>
</comment>
<accession>A0A4Q0Y7Z2</accession>
<dbReference type="Proteomes" id="UP000290172">
    <property type="component" value="Unassembled WGS sequence"/>
</dbReference>
<reference evidence="1 2" key="1">
    <citation type="submission" date="2017-10" db="EMBL/GenBank/DDBJ databases">
        <title>Genomics of the genus Arcobacter.</title>
        <authorList>
            <person name="Perez-Cataluna A."/>
            <person name="Figueras M.J."/>
        </authorList>
    </citation>
    <scope>NUCLEOTIDE SEQUENCE [LARGE SCALE GENOMIC DNA]</scope>
    <source>
        <strain evidence="1 2">CECT 8993</strain>
    </source>
</reference>
<dbReference type="EMBL" id="PDKJ01000016">
    <property type="protein sequence ID" value="RXJ66327.1"/>
    <property type="molecule type" value="Genomic_DNA"/>
</dbReference>
<dbReference type="AlphaFoldDB" id="A0A4Q0Y7Z2"/>
<dbReference type="RefSeq" id="WP_128982989.1">
    <property type="nucleotide sequence ID" value="NZ_PDKJ01000016.1"/>
</dbReference>
<gene>
    <name evidence="1" type="ORF">CRV08_13440</name>
</gene>
<organism evidence="1 2">
    <name type="scientific">Halarcobacter ebronensis</name>
    <dbReference type="NCBI Taxonomy" id="1462615"/>
    <lineage>
        <taxon>Bacteria</taxon>
        <taxon>Pseudomonadati</taxon>
        <taxon>Campylobacterota</taxon>
        <taxon>Epsilonproteobacteria</taxon>
        <taxon>Campylobacterales</taxon>
        <taxon>Arcobacteraceae</taxon>
        <taxon>Halarcobacter</taxon>
    </lineage>
</organism>
<proteinExistence type="predicted"/>
<evidence type="ECO:0000313" key="2">
    <source>
        <dbReference type="Proteomes" id="UP000290172"/>
    </source>
</evidence>
<name>A0A4Q0Y7Z2_9BACT</name>